<dbReference type="AlphaFoldDB" id="A0AAD9GKS8"/>
<dbReference type="PANTHER" id="PTHR20661">
    <property type="entry name" value="PHOSPHATIDYLINOSITOL-GLYCAN BIOSYNTHESIS CLASS W PROTEIN"/>
    <property type="match status" value="1"/>
</dbReference>
<comment type="subcellular location">
    <subcellularLocation>
        <location evidence="1">Membrane</location>
        <topology evidence="1">Multi-pass membrane protein</topology>
    </subcellularLocation>
</comment>
<name>A0AAD9GKS8_BABDI</name>
<sequence>MDVGCGFMIIHSGCMTSFSRSTSTEASSRTFFGIIKRNLGLFLLGIIRLLATTAVSYDVPVEEYGVHWNFFMSLGMTKLGSFYFLVMTLLLLTVLPDRMLAAVPLGIMIPLELVIYYFDMVRQFPRIARTNVLTANKEGIIAIPNSISMFFIGYLVTRLCANLYKEKRQVSSAMVALGYVYFTLLKLFSVRP</sequence>
<dbReference type="InterPro" id="IPR009447">
    <property type="entry name" value="PIGW/GWT1"/>
</dbReference>
<dbReference type="GO" id="GO:0072659">
    <property type="term" value="P:protein localization to plasma membrane"/>
    <property type="evidence" value="ECO:0007669"/>
    <property type="project" value="TreeGrafter"/>
</dbReference>
<keyword evidence="3 5" id="KW-1133">Transmembrane helix</keyword>
<dbReference type="GO" id="GO:0005783">
    <property type="term" value="C:endoplasmic reticulum"/>
    <property type="evidence" value="ECO:0007669"/>
    <property type="project" value="TreeGrafter"/>
</dbReference>
<dbReference type="GO" id="GO:0032216">
    <property type="term" value="F:glucosaminyl-phosphatidylinositol O-acyltransferase activity"/>
    <property type="evidence" value="ECO:0007669"/>
    <property type="project" value="TreeGrafter"/>
</dbReference>
<dbReference type="GO" id="GO:0016020">
    <property type="term" value="C:membrane"/>
    <property type="evidence" value="ECO:0007669"/>
    <property type="project" value="UniProtKB-SubCell"/>
</dbReference>
<evidence type="ECO:0000256" key="4">
    <source>
        <dbReference type="ARBA" id="ARBA00023136"/>
    </source>
</evidence>
<accession>A0AAD9GKS8</accession>
<proteinExistence type="predicted"/>
<dbReference type="GO" id="GO:0006506">
    <property type="term" value="P:GPI anchor biosynthetic process"/>
    <property type="evidence" value="ECO:0007669"/>
    <property type="project" value="InterPro"/>
</dbReference>
<dbReference type="PANTHER" id="PTHR20661:SF0">
    <property type="entry name" value="PHOSPHATIDYLINOSITOL-GLYCAN BIOSYNTHESIS CLASS W PROTEIN"/>
    <property type="match status" value="1"/>
</dbReference>
<keyword evidence="2 5" id="KW-0812">Transmembrane</keyword>
<feature type="transmembrane region" description="Helical" evidence="5">
    <location>
        <begin position="39"/>
        <end position="57"/>
    </location>
</feature>
<protein>
    <recommendedName>
        <fullName evidence="8">GPI-anchored wall transfer protein 1</fullName>
    </recommendedName>
</protein>
<evidence type="ECO:0000313" key="6">
    <source>
        <dbReference type="EMBL" id="KAK1940256.1"/>
    </source>
</evidence>
<comment type="caution">
    <text evidence="6">The sequence shown here is derived from an EMBL/GenBank/DDBJ whole genome shotgun (WGS) entry which is preliminary data.</text>
</comment>
<evidence type="ECO:0000313" key="7">
    <source>
        <dbReference type="Proteomes" id="UP001195914"/>
    </source>
</evidence>
<dbReference type="Pfam" id="PF06423">
    <property type="entry name" value="GWT1"/>
    <property type="match status" value="1"/>
</dbReference>
<reference evidence="6" key="2">
    <citation type="submission" date="2021-05" db="EMBL/GenBank/DDBJ databases">
        <authorList>
            <person name="Pain A."/>
        </authorList>
    </citation>
    <scope>NUCLEOTIDE SEQUENCE</scope>
    <source>
        <strain evidence="6">1802A</strain>
    </source>
</reference>
<evidence type="ECO:0000256" key="2">
    <source>
        <dbReference type="ARBA" id="ARBA00022692"/>
    </source>
</evidence>
<keyword evidence="7" id="KW-1185">Reference proteome</keyword>
<keyword evidence="4 5" id="KW-0472">Membrane</keyword>
<dbReference type="Proteomes" id="UP001195914">
    <property type="component" value="Unassembled WGS sequence"/>
</dbReference>
<organism evidence="6 7">
    <name type="scientific">Babesia divergens</name>
    <dbReference type="NCBI Taxonomy" id="32595"/>
    <lineage>
        <taxon>Eukaryota</taxon>
        <taxon>Sar</taxon>
        <taxon>Alveolata</taxon>
        <taxon>Apicomplexa</taxon>
        <taxon>Aconoidasida</taxon>
        <taxon>Piroplasmida</taxon>
        <taxon>Babesiidae</taxon>
        <taxon>Babesia</taxon>
    </lineage>
</organism>
<evidence type="ECO:0000256" key="1">
    <source>
        <dbReference type="ARBA" id="ARBA00004141"/>
    </source>
</evidence>
<evidence type="ECO:0000256" key="3">
    <source>
        <dbReference type="ARBA" id="ARBA00022989"/>
    </source>
</evidence>
<reference evidence="6" key="1">
    <citation type="journal article" date="2014" name="Nucleic Acids Res.">
        <title>The evolutionary dynamics of variant antigen genes in Babesia reveal a history of genomic innovation underlying host-parasite interaction.</title>
        <authorList>
            <person name="Jackson A.P."/>
            <person name="Otto T.D."/>
            <person name="Darby A."/>
            <person name="Ramaprasad A."/>
            <person name="Xia D."/>
            <person name="Echaide I.E."/>
            <person name="Farber M."/>
            <person name="Gahlot S."/>
            <person name="Gamble J."/>
            <person name="Gupta D."/>
            <person name="Gupta Y."/>
            <person name="Jackson L."/>
            <person name="Malandrin L."/>
            <person name="Malas T.B."/>
            <person name="Moussa E."/>
            <person name="Nair M."/>
            <person name="Reid A.J."/>
            <person name="Sanders M."/>
            <person name="Sharma J."/>
            <person name="Tracey A."/>
            <person name="Quail M.A."/>
            <person name="Weir W."/>
            <person name="Wastling J.M."/>
            <person name="Hall N."/>
            <person name="Willadsen P."/>
            <person name="Lingelbach K."/>
            <person name="Shiels B."/>
            <person name="Tait A."/>
            <person name="Berriman M."/>
            <person name="Allred D.R."/>
            <person name="Pain A."/>
        </authorList>
    </citation>
    <scope>NUCLEOTIDE SEQUENCE</scope>
    <source>
        <strain evidence="6">1802A</strain>
    </source>
</reference>
<feature type="transmembrane region" description="Helical" evidence="5">
    <location>
        <begin position="99"/>
        <end position="118"/>
    </location>
</feature>
<feature type="transmembrane region" description="Helical" evidence="5">
    <location>
        <begin position="138"/>
        <end position="157"/>
    </location>
</feature>
<feature type="transmembrane region" description="Helical" evidence="5">
    <location>
        <begin position="69"/>
        <end position="92"/>
    </location>
</feature>
<dbReference type="EMBL" id="JAHBMH010000003">
    <property type="protein sequence ID" value="KAK1940256.1"/>
    <property type="molecule type" value="Genomic_DNA"/>
</dbReference>
<feature type="transmembrane region" description="Helical" evidence="5">
    <location>
        <begin position="169"/>
        <end position="188"/>
    </location>
</feature>
<evidence type="ECO:0000256" key="5">
    <source>
        <dbReference type="SAM" id="Phobius"/>
    </source>
</evidence>
<gene>
    <name evidence="6" type="ORF">X943_000779</name>
</gene>
<evidence type="ECO:0008006" key="8">
    <source>
        <dbReference type="Google" id="ProtNLM"/>
    </source>
</evidence>